<reference evidence="2 3" key="1">
    <citation type="journal article" date="2020" name="Genome Biol. Evol.">
        <title>Comparative genomics of Sclerotiniaceae.</title>
        <authorList>
            <person name="Valero Jimenez C.A."/>
            <person name="Steentjes M."/>
            <person name="Scholten O.E."/>
            <person name="Van Kan J.A.L."/>
        </authorList>
    </citation>
    <scope>NUCLEOTIDE SEQUENCE [LARGE SCALE GENOMIC DNA]</scope>
    <source>
        <strain evidence="2 3">B1</strain>
    </source>
</reference>
<evidence type="ECO:0000313" key="2">
    <source>
        <dbReference type="EMBL" id="KAF7940093.1"/>
    </source>
</evidence>
<proteinExistence type="predicted"/>
<name>A0ABQ7J232_9HELO</name>
<feature type="region of interest" description="Disordered" evidence="1">
    <location>
        <begin position="55"/>
        <end position="75"/>
    </location>
</feature>
<evidence type="ECO:0000313" key="3">
    <source>
        <dbReference type="Proteomes" id="UP000783213"/>
    </source>
</evidence>
<dbReference type="RefSeq" id="XP_038815515.1">
    <property type="nucleotide sequence ID" value="XM_038947838.1"/>
</dbReference>
<keyword evidence="3" id="KW-1185">Reference proteome</keyword>
<feature type="region of interest" description="Disordered" evidence="1">
    <location>
        <begin position="104"/>
        <end position="200"/>
    </location>
</feature>
<feature type="compositionally biased region" description="Polar residues" evidence="1">
    <location>
        <begin position="130"/>
        <end position="143"/>
    </location>
</feature>
<evidence type="ECO:0000256" key="1">
    <source>
        <dbReference type="SAM" id="MobiDB-lite"/>
    </source>
</evidence>
<dbReference type="EMBL" id="RCSX01000001">
    <property type="protein sequence ID" value="KAF7940093.1"/>
    <property type="molecule type" value="Genomic_DNA"/>
</dbReference>
<accession>A0ABQ7J232</accession>
<feature type="compositionally biased region" description="Basic and acidic residues" evidence="1">
    <location>
        <begin position="108"/>
        <end position="126"/>
    </location>
</feature>
<protein>
    <submittedName>
        <fullName evidence="2">Uncharacterized protein</fullName>
    </submittedName>
</protein>
<organism evidence="2 3">
    <name type="scientific">Botrytis deweyae</name>
    <dbReference type="NCBI Taxonomy" id="2478750"/>
    <lineage>
        <taxon>Eukaryota</taxon>
        <taxon>Fungi</taxon>
        <taxon>Dikarya</taxon>
        <taxon>Ascomycota</taxon>
        <taxon>Pezizomycotina</taxon>
        <taxon>Leotiomycetes</taxon>
        <taxon>Helotiales</taxon>
        <taxon>Sclerotiniaceae</taxon>
        <taxon>Botrytis</taxon>
    </lineage>
</organism>
<sequence length="200" mass="22407">MSFAPGPWPIYSVEDKEGMEWNSWHSIEHRDCTCVLEVKFMKRVSTAKLIAAGTSERTYPKTSTTQPPSVPPLPNPTLNPSISTSISISSSSLPNSFQYTYIPIPRQAEQREGTRRNETRQDKKPEGQAVFNSHSSEILTLSPQPIPNPTSPVNQQTSTSANQQTSKLYSITTEPPRKHININTNTLPKQTYKPPLYLPK</sequence>
<dbReference type="Proteomes" id="UP000783213">
    <property type="component" value="Unassembled WGS sequence"/>
</dbReference>
<comment type="caution">
    <text evidence="2">The sequence shown here is derived from an EMBL/GenBank/DDBJ whole genome shotgun (WGS) entry which is preliminary data.</text>
</comment>
<dbReference type="GeneID" id="62226995"/>
<gene>
    <name evidence="2" type="ORF">EAE98_000220</name>
</gene>
<feature type="compositionally biased region" description="Low complexity" evidence="1">
    <location>
        <begin position="154"/>
        <end position="166"/>
    </location>
</feature>